<keyword evidence="2" id="KW-0067">ATP-binding</keyword>
<dbReference type="PANTHER" id="PTHR43384">
    <property type="entry name" value="SEPTUM SITE-DETERMINING PROTEIN MIND HOMOLOG, CHLOROPLASTIC-RELATED"/>
    <property type="match status" value="1"/>
</dbReference>
<dbReference type="KEGG" id="pect:BN1012_Phect637"/>
<feature type="domain" description="CobQ/CobB/MinD/ParA nucleotide binding" evidence="3">
    <location>
        <begin position="21"/>
        <end position="249"/>
    </location>
</feature>
<dbReference type="PANTHER" id="PTHR43384:SF4">
    <property type="entry name" value="CELLULOSE BIOSYNTHESIS PROTEIN BCSQ-RELATED"/>
    <property type="match status" value="1"/>
</dbReference>
<dbReference type="InterPro" id="IPR050625">
    <property type="entry name" value="ParA/MinD_ATPase"/>
</dbReference>
<dbReference type="GO" id="GO:0016887">
    <property type="term" value="F:ATP hydrolysis activity"/>
    <property type="evidence" value="ECO:0007669"/>
    <property type="project" value="TreeGrafter"/>
</dbReference>
<keyword evidence="4" id="KW-0282">Flagellum</keyword>
<protein>
    <submittedName>
        <fullName evidence="4">Flagellar synthesis regulator FleN</fullName>
    </submittedName>
</protein>
<keyword evidence="4" id="KW-0969">Cilium</keyword>
<evidence type="ECO:0000313" key="4">
    <source>
        <dbReference type="EMBL" id="CDO58851.1"/>
    </source>
</evidence>
<gene>
    <name evidence="4" type="ORF">BN1012_Phect637</name>
</gene>
<name>X5MM09_9HYPH</name>
<dbReference type="EMBL" id="HG966617">
    <property type="protein sequence ID" value="CDO58851.1"/>
    <property type="molecule type" value="Genomic_DNA"/>
</dbReference>
<proteinExistence type="predicted"/>
<keyword evidence="5" id="KW-1185">Reference proteome</keyword>
<dbReference type="Proteomes" id="UP000032160">
    <property type="component" value="Chromosome I"/>
</dbReference>
<dbReference type="OrthoDB" id="9816297at2"/>
<dbReference type="PATRIC" id="fig|1458461.3.peg.636"/>
<dbReference type="GO" id="GO:0005524">
    <property type="term" value="F:ATP binding"/>
    <property type="evidence" value="ECO:0007669"/>
    <property type="project" value="UniProtKB-KW"/>
</dbReference>
<evidence type="ECO:0000256" key="1">
    <source>
        <dbReference type="ARBA" id="ARBA00022741"/>
    </source>
</evidence>
<accession>X5MM09</accession>
<keyword evidence="1" id="KW-0547">Nucleotide-binding</keyword>
<sequence>MSTQPSTTAAPEKARRSQTIITVASGKGGVGKTMVSTTLAHSLAFAGERTLLVDCDLGLANVDVQLGIMPEHDLASVVAGTTAFEDATIRVSSTDSASARGAFDVIAGSSGSGNLGALARTELARLRQGLTLIAAHYDRMIVDLAAGVDPAVTMFASIEGPTLVVVTDEPTSITDAYAFIKVASMTPRDDGTAADIRIVVNMAETIEAGRKTYEALSRACGNFLGITPPLAGIVPRDTAVRDAVRHQTPLLTRSPNAKAGAAISKMADGIRTGSAK</sequence>
<dbReference type="Pfam" id="PF01656">
    <property type="entry name" value="CbiA"/>
    <property type="match status" value="1"/>
</dbReference>
<reference evidence="4 5" key="1">
    <citation type="journal article" date="2014" name="Front. Genet.">
        <title>Genome and metabolic network of "Candidatus Phaeomarinobacter ectocarpi" Ec32, a new candidate genus of Alphaproteobacteria frequently associated with brown algae.</title>
        <authorList>
            <person name="Dittami S.M."/>
            <person name="Barbeyron T."/>
            <person name="Boyen C."/>
            <person name="Cambefort J."/>
            <person name="Collet G."/>
            <person name="Delage L."/>
            <person name="Gobet A."/>
            <person name="Groisillier A."/>
            <person name="Leblanc C."/>
            <person name="Michel G."/>
            <person name="Scornet D."/>
            <person name="Siegel A."/>
            <person name="Tapia J.E."/>
            <person name="Tonon T."/>
        </authorList>
    </citation>
    <scope>NUCLEOTIDE SEQUENCE [LARGE SCALE GENOMIC DNA]</scope>
    <source>
        <strain evidence="4 5">Ec32</strain>
    </source>
</reference>
<evidence type="ECO:0000256" key="2">
    <source>
        <dbReference type="ARBA" id="ARBA00022840"/>
    </source>
</evidence>
<keyword evidence="4" id="KW-0966">Cell projection</keyword>
<dbReference type="SUPFAM" id="SSF52540">
    <property type="entry name" value="P-loop containing nucleoside triphosphate hydrolases"/>
    <property type="match status" value="1"/>
</dbReference>
<dbReference type="RefSeq" id="WP_043949695.1">
    <property type="nucleotide sequence ID" value="NZ_HG966617.1"/>
</dbReference>
<dbReference type="InterPro" id="IPR025501">
    <property type="entry name" value="MinD_FleN"/>
</dbReference>
<dbReference type="PIRSF" id="PIRSF003092">
    <property type="entry name" value="MinD"/>
    <property type="match status" value="1"/>
</dbReference>
<dbReference type="Gene3D" id="3.40.50.300">
    <property type="entry name" value="P-loop containing nucleotide triphosphate hydrolases"/>
    <property type="match status" value="1"/>
</dbReference>
<dbReference type="GO" id="GO:0005829">
    <property type="term" value="C:cytosol"/>
    <property type="evidence" value="ECO:0007669"/>
    <property type="project" value="TreeGrafter"/>
</dbReference>
<dbReference type="InterPro" id="IPR027417">
    <property type="entry name" value="P-loop_NTPase"/>
</dbReference>
<dbReference type="InterPro" id="IPR002586">
    <property type="entry name" value="CobQ/CobB/MinD/ParA_Nub-bd_dom"/>
</dbReference>
<dbReference type="GO" id="GO:0009898">
    <property type="term" value="C:cytoplasmic side of plasma membrane"/>
    <property type="evidence" value="ECO:0007669"/>
    <property type="project" value="TreeGrafter"/>
</dbReference>
<dbReference type="AlphaFoldDB" id="X5MM09"/>
<dbReference type="STRING" id="1458461.BN1012_Phect637"/>
<dbReference type="GO" id="GO:0051782">
    <property type="term" value="P:negative regulation of cell division"/>
    <property type="evidence" value="ECO:0007669"/>
    <property type="project" value="TreeGrafter"/>
</dbReference>
<dbReference type="HOGENOM" id="CLU_037612_0_0_5"/>
<evidence type="ECO:0000313" key="5">
    <source>
        <dbReference type="Proteomes" id="UP000032160"/>
    </source>
</evidence>
<evidence type="ECO:0000259" key="3">
    <source>
        <dbReference type="Pfam" id="PF01656"/>
    </source>
</evidence>
<organism evidence="4 5">
    <name type="scientific">Candidatus Phaeomarinibacter ectocarpi</name>
    <dbReference type="NCBI Taxonomy" id="1458461"/>
    <lineage>
        <taxon>Bacteria</taxon>
        <taxon>Pseudomonadati</taxon>
        <taxon>Pseudomonadota</taxon>
        <taxon>Alphaproteobacteria</taxon>
        <taxon>Hyphomicrobiales</taxon>
        <taxon>Parvibaculaceae</taxon>
        <taxon>Candidatus Phaeomarinibacter</taxon>
    </lineage>
</organism>